<dbReference type="InterPro" id="IPR021808">
    <property type="entry name" value="DUF3383"/>
</dbReference>
<comment type="caution">
    <text evidence="1">The sequence shown here is derived from an EMBL/GenBank/DDBJ whole genome shotgun (WGS) entry which is preliminary data.</text>
</comment>
<gene>
    <name evidence="1" type="ORF">AA0521_1101</name>
</gene>
<name>A0ABQ0PHI3_9PROT</name>
<protein>
    <recommendedName>
        <fullName evidence="3">DUF3383 domain-containing protein</fullName>
    </recommendedName>
</protein>
<evidence type="ECO:0008006" key="3">
    <source>
        <dbReference type="Google" id="ProtNLM"/>
    </source>
</evidence>
<keyword evidence="2" id="KW-1185">Reference proteome</keyword>
<dbReference type="Proteomes" id="UP001061452">
    <property type="component" value="Unassembled WGS sequence"/>
</dbReference>
<dbReference type="Pfam" id="PF11863">
    <property type="entry name" value="DUF3383"/>
    <property type="match status" value="1"/>
</dbReference>
<evidence type="ECO:0000313" key="1">
    <source>
        <dbReference type="EMBL" id="GBQ67906.1"/>
    </source>
</evidence>
<accession>A0ABQ0PHI3</accession>
<dbReference type="RefSeq" id="WP_159108147.1">
    <property type="nucleotide sequence ID" value="NZ_BAQJ01000033.1"/>
</dbReference>
<proteinExistence type="predicted"/>
<dbReference type="EMBL" id="BAQJ01000033">
    <property type="protein sequence ID" value="GBQ67906.1"/>
    <property type="molecule type" value="Genomic_DNA"/>
</dbReference>
<sequence>MAGSIPISQVVKVTPGVLAAGSGLNELSALFVTSASSALAAGSVQSFTSASDVGTAFGTTSAVYKMAEVYFSGYETAVMTPGTLYIGAMNSAGSGASATAVLGTTSTYTVSAAAIDAAGTGYAKGDTVTFTGGTATVSAIGTDGAVSALTLGATTAQATDPAGTGLATTTSGSGTGLTVTTTSTTASASNGTVASIAVSTGGAGYATAPTVTLSGGGGTGATATASVSGGAVTGFTVTNAGSGYTSAPTVTLTPASVADIGTQLDTLRAAEGGWNGLAFDAELSADDKEAAAQWVGTQNDQVFAAIVDSDSSATTSGSQTAFGVWLGDQSINGVTAIYSTSVLPGALAMAWMASLSFDTTDGRQTLAFVEDASGLISADVTDGTTASTLIANGYSFYGQYANGGSQFIFMRPGQVSGKFLWADSFVNQIWLNSNLTSDLINLLLTTGNIPYNTEGDTLVEAAVKDTITQGISFGMIRTGVNLTTLQKQQINNAAGVTTAADNVVNYGYYFKPGISTAAASYRVARTTPPAQLWYSDGQSVQSINLSSIEVQ</sequence>
<evidence type="ECO:0000313" key="2">
    <source>
        <dbReference type="Proteomes" id="UP001061452"/>
    </source>
</evidence>
<reference evidence="1" key="1">
    <citation type="submission" date="2013-04" db="EMBL/GenBank/DDBJ databases">
        <title>The genome sequencing project of 58 acetic acid bacteria.</title>
        <authorList>
            <person name="Okamoto-Kainuma A."/>
            <person name="Ishikawa M."/>
            <person name="Umino S."/>
            <person name="Koizumi Y."/>
            <person name="Shiwa Y."/>
            <person name="Yoshikawa H."/>
            <person name="Matsutani M."/>
            <person name="Matsushita K."/>
        </authorList>
    </citation>
    <scope>NUCLEOTIDE SEQUENCE</scope>
    <source>
        <strain evidence="1">NRIC 0521</strain>
    </source>
</reference>
<organism evidence="1 2">
    <name type="scientific">Komagataeibacter intermedius NRIC 0521</name>
    <dbReference type="NCBI Taxonomy" id="1307934"/>
    <lineage>
        <taxon>Bacteria</taxon>
        <taxon>Pseudomonadati</taxon>
        <taxon>Pseudomonadota</taxon>
        <taxon>Alphaproteobacteria</taxon>
        <taxon>Acetobacterales</taxon>
        <taxon>Acetobacteraceae</taxon>
        <taxon>Komagataeibacter</taxon>
    </lineage>
</organism>